<protein>
    <recommendedName>
        <fullName evidence="1">Glyoxalase/fosfomycin resistance/dioxygenase domain-containing protein</fullName>
    </recommendedName>
</protein>
<dbReference type="InterPro" id="IPR004360">
    <property type="entry name" value="Glyas_Fos-R_dOase_dom"/>
</dbReference>
<dbReference type="Gene3D" id="3.10.180.10">
    <property type="entry name" value="2,3-Dihydroxybiphenyl 1,2-Dioxygenase, domain 1"/>
    <property type="match status" value="1"/>
</dbReference>
<evidence type="ECO:0000313" key="2">
    <source>
        <dbReference type="EMBL" id="EFH79846.1"/>
    </source>
</evidence>
<accession>D6U7I5</accession>
<dbReference type="InterPro" id="IPR029068">
    <property type="entry name" value="Glyas_Bleomycin-R_OHBP_Dase"/>
</dbReference>
<reference evidence="2 3" key="1">
    <citation type="journal article" date="2011" name="Stand. Genomic Sci.">
        <title>Non-contiguous finished genome sequence and contextual data of the filamentous soil bacterium Ktedonobacter racemifer type strain (SOSP1-21).</title>
        <authorList>
            <person name="Chang Y.J."/>
            <person name="Land M."/>
            <person name="Hauser L."/>
            <person name="Chertkov O."/>
            <person name="Del Rio T.G."/>
            <person name="Nolan M."/>
            <person name="Copeland A."/>
            <person name="Tice H."/>
            <person name="Cheng J.F."/>
            <person name="Lucas S."/>
            <person name="Han C."/>
            <person name="Goodwin L."/>
            <person name="Pitluck S."/>
            <person name="Ivanova N."/>
            <person name="Ovchinikova G."/>
            <person name="Pati A."/>
            <person name="Chen A."/>
            <person name="Palaniappan K."/>
            <person name="Mavromatis K."/>
            <person name="Liolios K."/>
            <person name="Brettin T."/>
            <person name="Fiebig A."/>
            <person name="Rohde M."/>
            <person name="Abt B."/>
            <person name="Goker M."/>
            <person name="Detter J.C."/>
            <person name="Woyke T."/>
            <person name="Bristow J."/>
            <person name="Eisen J.A."/>
            <person name="Markowitz V."/>
            <person name="Hugenholtz P."/>
            <person name="Kyrpides N.C."/>
            <person name="Klenk H.P."/>
            <person name="Lapidus A."/>
        </authorList>
    </citation>
    <scope>NUCLEOTIDE SEQUENCE [LARGE SCALE GENOMIC DNA]</scope>
    <source>
        <strain evidence="3">DSM 44963</strain>
    </source>
</reference>
<keyword evidence="3" id="KW-1185">Reference proteome</keyword>
<dbReference type="AlphaFoldDB" id="D6U7I5"/>
<dbReference type="SUPFAM" id="SSF54593">
    <property type="entry name" value="Glyoxalase/Bleomycin resistance protein/Dihydroxybiphenyl dioxygenase"/>
    <property type="match status" value="1"/>
</dbReference>
<dbReference type="Pfam" id="PF00903">
    <property type="entry name" value="Glyoxalase"/>
    <property type="match status" value="1"/>
</dbReference>
<gene>
    <name evidence="2" type="ORF">Krac_0360</name>
</gene>
<dbReference type="OrthoDB" id="458060at2"/>
<dbReference type="RefSeq" id="WP_007921994.1">
    <property type="nucleotide sequence ID" value="NZ_ADVG01000005.1"/>
</dbReference>
<dbReference type="Proteomes" id="UP000004508">
    <property type="component" value="Unassembled WGS sequence"/>
</dbReference>
<evidence type="ECO:0000313" key="3">
    <source>
        <dbReference type="Proteomes" id="UP000004508"/>
    </source>
</evidence>
<sequence length="124" mass="14155">MAFRFEAAFVTISAFNLEEITQFYRQFFQQEPIGAKPHSYVEFYVANLCLGIFRPHESSKEEFARVGKNPMSICLEVSDLDEAIARITALGYAPPGGVIHTPHGREVYAYDPEQNRLILHQSWS</sequence>
<dbReference type="EMBL" id="ADVG01000005">
    <property type="protein sequence ID" value="EFH79846.1"/>
    <property type="molecule type" value="Genomic_DNA"/>
</dbReference>
<proteinExistence type="predicted"/>
<feature type="domain" description="Glyoxalase/fosfomycin resistance/dioxygenase" evidence="1">
    <location>
        <begin position="10"/>
        <end position="117"/>
    </location>
</feature>
<dbReference type="InParanoid" id="D6U7I5"/>
<organism evidence="2 3">
    <name type="scientific">Ktedonobacter racemifer DSM 44963</name>
    <dbReference type="NCBI Taxonomy" id="485913"/>
    <lineage>
        <taxon>Bacteria</taxon>
        <taxon>Bacillati</taxon>
        <taxon>Chloroflexota</taxon>
        <taxon>Ktedonobacteria</taxon>
        <taxon>Ktedonobacterales</taxon>
        <taxon>Ktedonobacteraceae</taxon>
        <taxon>Ktedonobacter</taxon>
    </lineage>
</organism>
<comment type="caution">
    <text evidence="2">The sequence shown here is derived from an EMBL/GenBank/DDBJ whole genome shotgun (WGS) entry which is preliminary data.</text>
</comment>
<evidence type="ECO:0000259" key="1">
    <source>
        <dbReference type="Pfam" id="PF00903"/>
    </source>
</evidence>
<name>D6U7I5_KTERA</name>
<dbReference type="STRING" id="485913.Krac_0360"/>
<dbReference type="eggNOG" id="COG0346">
    <property type="taxonomic scope" value="Bacteria"/>
</dbReference>